<reference evidence="8" key="1">
    <citation type="submission" date="2013-11" db="EMBL/GenBank/DDBJ databases">
        <title>The Genome Sequence of Phytophthora parasitica CHvinca01.</title>
        <authorList>
            <consortium name="The Broad Institute Genomics Platform"/>
            <person name="Russ C."/>
            <person name="Tyler B."/>
            <person name="Panabieres F."/>
            <person name="Shan W."/>
            <person name="Tripathy S."/>
            <person name="Grunwald N."/>
            <person name="Machado M."/>
            <person name="Johnson C.S."/>
            <person name="Arredondo F."/>
            <person name="Hong C."/>
            <person name="Coffey M."/>
            <person name="Young S.K."/>
            <person name="Zeng Q."/>
            <person name="Gargeya S."/>
            <person name="Fitzgerald M."/>
            <person name="Abouelleil A."/>
            <person name="Alvarado L."/>
            <person name="Chapman S.B."/>
            <person name="Gainer-Dewar J."/>
            <person name="Goldberg J."/>
            <person name="Griggs A."/>
            <person name="Gujja S."/>
            <person name="Hansen M."/>
            <person name="Howarth C."/>
            <person name="Imamovic A."/>
            <person name="Ireland A."/>
            <person name="Larimer J."/>
            <person name="McCowan C."/>
            <person name="Murphy C."/>
            <person name="Pearson M."/>
            <person name="Poon T.W."/>
            <person name="Priest M."/>
            <person name="Roberts A."/>
            <person name="Saif S."/>
            <person name="Shea T."/>
            <person name="Sykes S."/>
            <person name="Wortman J."/>
            <person name="Nusbaum C."/>
            <person name="Birren B."/>
        </authorList>
    </citation>
    <scope>NUCLEOTIDE SEQUENCE [LARGE SCALE GENOMIC DNA]</scope>
    <source>
        <strain evidence="8">CHvinca01</strain>
    </source>
</reference>
<accession>W2KDE8</accession>
<dbReference type="EMBL" id="KI682093">
    <property type="protein sequence ID" value="ETL83097.1"/>
    <property type="molecule type" value="Genomic_DNA"/>
</dbReference>
<evidence type="ECO:0000256" key="1">
    <source>
        <dbReference type="ARBA" id="ARBA00000707"/>
    </source>
</evidence>
<dbReference type="Proteomes" id="UP000054532">
    <property type="component" value="Unassembled WGS sequence"/>
</dbReference>
<feature type="domain" description="Josephin" evidence="7">
    <location>
        <begin position="11"/>
        <end position="99"/>
    </location>
</feature>
<keyword evidence="5" id="KW-0378">Hydrolase</keyword>
<protein>
    <recommendedName>
        <fullName evidence="2">ubiquitinyl hydrolase 1</fullName>
        <ecNumber evidence="2">3.4.19.12</ecNumber>
    </recommendedName>
</protein>
<evidence type="ECO:0000256" key="2">
    <source>
        <dbReference type="ARBA" id="ARBA00012759"/>
    </source>
</evidence>
<evidence type="ECO:0000313" key="8">
    <source>
        <dbReference type="EMBL" id="ETL83097.1"/>
    </source>
</evidence>
<dbReference type="AlphaFoldDB" id="W2KDE8"/>
<dbReference type="EMBL" id="KI695333">
    <property type="protein sequence ID" value="ETM36318.1"/>
    <property type="molecule type" value="Genomic_DNA"/>
</dbReference>
<comment type="caution">
    <text evidence="6">Lacks conserved residue(s) required for the propagation of feature annotation.</text>
</comment>
<dbReference type="PROSITE" id="PS50957">
    <property type="entry name" value="JOSEPHIN"/>
    <property type="match status" value="1"/>
</dbReference>
<dbReference type="EC" id="3.4.19.12" evidence="2"/>
<dbReference type="GO" id="GO:0004843">
    <property type="term" value="F:cysteine-type deubiquitinase activity"/>
    <property type="evidence" value="ECO:0007669"/>
    <property type="project" value="UniProtKB-EC"/>
</dbReference>
<dbReference type="InterPro" id="IPR006155">
    <property type="entry name" value="Josephin"/>
</dbReference>
<evidence type="ECO:0000256" key="3">
    <source>
        <dbReference type="ARBA" id="ARBA00022670"/>
    </source>
</evidence>
<evidence type="ECO:0000259" key="7">
    <source>
        <dbReference type="PROSITE" id="PS50957"/>
    </source>
</evidence>
<evidence type="ECO:0000313" key="9">
    <source>
        <dbReference type="EMBL" id="ETM36318.1"/>
    </source>
</evidence>
<dbReference type="GO" id="GO:0016579">
    <property type="term" value="P:protein deubiquitination"/>
    <property type="evidence" value="ECO:0007669"/>
    <property type="project" value="InterPro"/>
</dbReference>
<gene>
    <name evidence="9" type="ORF">L914_16958</name>
    <name evidence="8" type="ORF">L917_16878</name>
</gene>
<proteinExistence type="predicted"/>
<evidence type="ECO:0000256" key="6">
    <source>
        <dbReference type="PROSITE-ProRule" id="PRU00331"/>
    </source>
</evidence>
<evidence type="ECO:0000256" key="5">
    <source>
        <dbReference type="ARBA" id="ARBA00022801"/>
    </source>
</evidence>
<comment type="catalytic activity">
    <reaction evidence="1">
        <text>Thiol-dependent hydrolysis of ester, thioester, amide, peptide and isopeptide bonds formed by the C-terminal Gly of ubiquitin (a 76-residue protein attached to proteins as an intracellular targeting signal).</text>
        <dbReference type="EC" id="3.4.19.12"/>
    </reaction>
</comment>
<organism evidence="8">
    <name type="scientific">Phytophthora nicotianae</name>
    <name type="common">Potato buckeye rot agent</name>
    <name type="synonym">Phytophthora parasitica</name>
    <dbReference type="NCBI Taxonomy" id="4792"/>
    <lineage>
        <taxon>Eukaryota</taxon>
        <taxon>Sar</taxon>
        <taxon>Stramenopiles</taxon>
        <taxon>Oomycota</taxon>
        <taxon>Peronosporomycetes</taxon>
        <taxon>Peronosporales</taxon>
        <taxon>Peronosporaceae</taxon>
        <taxon>Phytophthora</taxon>
    </lineage>
</organism>
<dbReference type="GO" id="GO:0006508">
    <property type="term" value="P:proteolysis"/>
    <property type="evidence" value="ECO:0007669"/>
    <property type="project" value="UniProtKB-KW"/>
</dbReference>
<keyword evidence="4" id="KW-0833">Ubl conjugation pathway</keyword>
<dbReference type="Proteomes" id="UP000054423">
    <property type="component" value="Unassembled WGS sequence"/>
</dbReference>
<name>W2KDE8_PHYNI</name>
<evidence type="ECO:0000256" key="4">
    <source>
        <dbReference type="ARBA" id="ARBA00022786"/>
    </source>
</evidence>
<keyword evidence="3" id="KW-0645">Protease</keyword>
<sequence>MHRVLRHSIVCQNQKALPDRSSFCGLFSINNALQKLGFLTRASMKPILKKLKAERSIEDHSSERDGAYTTRTMHQALQKWDKQLVYLNKKFKCSELRRV</sequence>
<reference evidence="9" key="2">
    <citation type="submission" date="2013-11" db="EMBL/GenBank/DDBJ databases">
        <title>The Genome Sequence of Phytophthora parasitica IAC_01/95.</title>
        <authorList>
            <consortium name="The Broad Institute Genomics Platform"/>
            <person name="Russ C."/>
            <person name="Tyler B."/>
            <person name="Panabieres F."/>
            <person name="Shan W."/>
            <person name="Tripathy S."/>
            <person name="Grunwald N."/>
            <person name="Machado M."/>
            <person name="Johnson C.S."/>
            <person name="Arredondo F."/>
            <person name="Hong C."/>
            <person name="Coffey M."/>
            <person name="Young S.K."/>
            <person name="Zeng Q."/>
            <person name="Gargeya S."/>
            <person name="Fitzgerald M."/>
            <person name="Abouelleil A."/>
            <person name="Alvarado L."/>
            <person name="Chapman S.B."/>
            <person name="Gainer-Dewar J."/>
            <person name="Goldberg J."/>
            <person name="Griggs A."/>
            <person name="Gujja S."/>
            <person name="Hansen M."/>
            <person name="Howarth C."/>
            <person name="Imamovic A."/>
            <person name="Ireland A."/>
            <person name="Larimer J."/>
            <person name="McCowan C."/>
            <person name="Murphy C."/>
            <person name="Pearson M."/>
            <person name="Poon T.W."/>
            <person name="Priest M."/>
            <person name="Roberts A."/>
            <person name="Saif S."/>
            <person name="Shea T."/>
            <person name="Sykes S."/>
            <person name="Wortman J."/>
            <person name="Nusbaum C."/>
            <person name="Birren B."/>
        </authorList>
    </citation>
    <scope>NUCLEOTIDE SEQUENCE [LARGE SCALE GENOMIC DNA]</scope>
    <source>
        <strain evidence="9">IAC_01/95</strain>
    </source>
</reference>